<reference evidence="1" key="1">
    <citation type="journal article" date="2013" name="Nat. Commun.">
        <title>Whole-genome sequencing of Oryza brachyantha reveals mechanisms underlying Oryza genome evolution.</title>
        <authorList>
            <person name="Chen J."/>
            <person name="Huang Q."/>
            <person name="Gao D."/>
            <person name="Wang J."/>
            <person name="Lang Y."/>
            <person name="Liu T."/>
            <person name="Li B."/>
            <person name="Bai Z."/>
            <person name="Luis Goicoechea J."/>
            <person name="Liang C."/>
            <person name="Chen C."/>
            <person name="Zhang W."/>
            <person name="Sun S."/>
            <person name="Liao Y."/>
            <person name="Zhang X."/>
            <person name="Yang L."/>
            <person name="Song C."/>
            <person name="Wang M."/>
            <person name="Shi J."/>
            <person name="Liu G."/>
            <person name="Liu J."/>
            <person name="Zhou H."/>
            <person name="Zhou W."/>
            <person name="Yu Q."/>
            <person name="An N."/>
            <person name="Chen Y."/>
            <person name="Cai Q."/>
            <person name="Wang B."/>
            <person name="Liu B."/>
            <person name="Min J."/>
            <person name="Huang Y."/>
            <person name="Wu H."/>
            <person name="Li Z."/>
            <person name="Zhang Y."/>
            <person name="Yin Y."/>
            <person name="Song W."/>
            <person name="Jiang J."/>
            <person name="Jackson S.A."/>
            <person name="Wing R.A."/>
            <person name="Wang J."/>
            <person name="Chen M."/>
        </authorList>
    </citation>
    <scope>NUCLEOTIDE SEQUENCE [LARGE SCALE GENOMIC DNA]</scope>
    <source>
        <strain evidence="1">cv. IRGC 101232</strain>
    </source>
</reference>
<dbReference type="Proteomes" id="UP000006038">
    <property type="component" value="Chromosome 4"/>
</dbReference>
<protein>
    <submittedName>
        <fullName evidence="1">Uncharacterized protein</fullName>
    </submittedName>
</protein>
<organism evidence="1">
    <name type="scientific">Oryza brachyantha</name>
    <name type="common">malo sina</name>
    <dbReference type="NCBI Taxonomy" id="4533"/>
    <lineage>
        <taxon>Eukaryota</taxon>
        <taxon>Viridiplantae</taxon>
        <taxon>Streptophyta</taxon>
        <taxon>Embryophyta</taxon>
        <taxon>Tracheophyta</taxon>
        <taxon>Spermatophyta</taxon>
        <taxon>Magnoliopsida</taxon>
        <taxon>Liliopsida</taxon>
        <taxon>Poales</taxon>
        <taxon>Poaceae</taxon>
        <taxon>BOP clade</taxon>
        <taxon>Oryzoideae</taxon>
        <taxon>Oryzeae</taxon>
        <taxon>Oryzinae</taxon>
        <taxon>Oryza</taxon>
    </lineage>
</organism>
<reference evidence="1" key="2">
    <citation type="submission" date="2013-04" db="UniProtKB">
        <authorList>
            <consortium name="EnsemblPlants"/>
        </authorList>
    </citation>
    <scope>IDENTIFICATION</scope>
</reference>
<evidence type="ECO:0000313" key="1">
    <source>
        <dbReference type="EnsemblPlants" id="OB04G14380.1"/>
    </source>
</evidence>
<evidence type="ECO:0000313" key="2">
    <source>
        <dbReference type="Proteomes" id="UP000006038"/>
    </source>
</evidence>
<dbReference type="HOGENOM" id="CLU_1598780_0_0_1"/>
<dbReference type="Gramene" id="OB04G14380.1">
    <property type="protein sequence ID" value="OB04G14380.1"/>
    <property type="gene ID" value="OB04G14380"/>
</dbReference>
<sequence length="174" mass="19774">MASPGGAIARALHHLPHLRQLALKGVIKDDRTVRSISTLLRSTPGLDVLTLSLVRPQKPKPYYLGIDSDDDEDDYSYSDDDDAAAALDTRVRLPPALWEAQVECLQRLRKMKLLNYKGTPCERMLARFLLSKASALQQLEVTLPAKTAKDRVKKLTDELRFWRADNRTRLLYFV</sequence>
<dbReference type="EnsemblPlants" id="OB04G14380.1">
    <property type="protein sequence ID" value="OB04G14380.1"/>
    <property type="gene ID" value="OB04G14380"/>
</dbReference>
<name>J3LWB3_ORYBR</name>
<dbReference type="AlphaFoldDB" id="J3LWB3"/>
<keyword evidence="2" id="KW-1185">Reference proteome</keyword>
<proteinExistence type="predicted"/>
<accession>J3LWB3</accession>